<dbReference type="PROSITE" id="PS51257">
    <property type="entry name" value="PROKAR_LIPOPROTEIN"/>
    <property type="match status" value="1"/>
</dbReference>
<evidence type="ECO:0000313" key="2">
    <source>
        <dbReference type="EMBL" id="EJK76267.1"/>
    </source>
</evidence>
<feature type="non-terminal residue" evidence="2">
    <location>
        <position position="80"/>
    </location>
</feature>
<feature type="region of interest" description="Disordered" evidence="1">
    <location>
        <begin position="53"/>
        <end position="80"/>
    </location>
</feature>
<organism evidence="2 3">
    <name type="scientific">Thalassiosira oceanica</name>
    <name type="common">Marine diatom</name>
    <dbReference type="NCBI Taxonomy" id="159749"/>
    <lineage>
        <taxon>Eukaryota</taxon>
        <taxon>Sar</taxon>
        <taxon>Stramenopiles</taxon>
        <taxon>Ochrophyta</taxon>
        <taxon>Bacillariophyta</taxon>
        <taxon>Coscinodiscophyceae</taxon>
        <taxon>Thalassiosirophycidae</taxon>
        <taxon>Thalassiosirales</taxon>
        <taxon>Thalassiosiraceae</taxon>
        <taxon>Thalassiosira</taxon>
    </lineage>
</organism>
<keyword evidence="3" id="KW-1185">Reference proteome</keyword>
<dbReference type="AlphaFoldDB" id="K0TQL7"/>
<evidence type="ECO:0000313" key="3">
    <source>
        <dbReference type="Proteomes" id="UP000266841"/>
    </source>
</evidence>
<protein>
    <submittedName>
        <fullName evidence="2">Uncharacterized protein</fullName>
    </submittedName>
</protein>
<proteinExistence type="predicted"/>
<dbReference type="Proteomes" id="UP000266841">
    <property type="component" value="Unassembled WGS sequence"/>
</dbReference>
<comment type="caution">
    <text evidence="2">The sequence shown here is derived from an EMBL/GenBank/DDBJ whole genome shotgun (WGS) entry which is preliminary data.</text>
</comment>
<gene>
    <name evidence="2" type="ORF">THAOC_01981</name>
</gene>
<reference evidence="2 3" key="1">
    <citation type="journal article" date="2012" name="Genome Biol.">
        <title>Genome and low-iron response of an oceanic diatom adapted to chronic iron limitation.</title>
        <authorList>
            <person name="Lommer M."/>
            <person name="Specht M."/>
            <person name="Roy A.S."/>
            <person name="Kraemer L."/>
            <person name="Andreson R."/>
            <person name="Gutowska M.A."/>
            <person name="Wolf J."/>
            <person name="Bergner S.V."/>
            <person name="Schilhabel M.B."/>
            <person name="Klostermeier U.C."/>
            <person name="Beiko R.G."/>
            <person name="Rosenstiel P."/>
            <person name="Hippler M."/>
            <person name="Laroche J."/>
        </authorList>
    </citation>
    <scope>NUCLEOTIDE SEQUENCE [LARGE SCALE GENOMIC DNA]</scope>
    <source>
        <strain evidence="2 3">CCMP1005</strain>
    </source>
</reference>
<evidence type="ECO:0000256" key="1">
    <source>
        <dbReference type="SAM" id="MobiDB-lite"/>
    </source>
</evidence>
<accession>K0TQL7</accession>
<sequence>MSEAEVRAVTGTVLNLEGAYVDASSGGYVLTSCRVGNEGLCAAYDAMCGRDGAEDGAEEGASGAVTASIDGGQNDATAAD</sequence>
<name>K0TQL7_THAOC</name>
<dbReference type="EMBL" id="AGNL01002390">
    <property type="protein sequence ID" value="EJK76267.1"/>
    <property type="molecule type" value="Genomic_DNA"/>
</dbReference>